<feature type="signal peptide" evidence="6">
    <location>
        <begin position="1"/>
        <end position="17"/>
    </location>
</feature>
<feature type="domain" description="NlpC/P60" evidence="8">
    <location>
        <begin position="498"/>
        <end position="615"/>
    </location>
</feature>
<dbReference type="SMART" id="SM00287">
    <property type="entry name" value="SH3b"/>
    <property type="match status" value="2"/>
</dbReference>
<evidence type="ECO:0000256" key="2">
    <source>
        <dbReference type="ARBA" id="ARBA00022670"/>
    </source>
</evidence>
<dbReference type="InterPro" id="IPR041219">
    <property type="entry name" value="Phage_lysozyme2"/>
</dbReference>
<evidence type="ECO:0000313" key="9">
    <source>
        <dbReference type="EMBL" id="KRL88337.1"/>
    </source>
</evidence>
<dbReference type="Gene3D" id="1.10.530.10">
    <property type="match status" value="1"/>
</dbReference>
<dbReference type="Proteomes" id="UP000050816">
    <property type="component" value="Unassembled WGS sequence"/>
</dbReference>
<feature type="compositionally biased region" description="Low complexity" evidence="5">
    <location>
        <begin position="83"/>
        <end position="94"/>
    </location>
</feature>
<dbReference type="Pfam" id="PF08460">
    <property type="entry name" value="SH3_5"/>
    <property type="match status" value="2"/>
</dbReference>
<dbReference type="InterPro" id="IPR038765">
    <property type="entry name" value="Papain-like_cys_pep_sf"/>
</dbReference>
<dbReference type="InterPro" id="IPR000064">
    <property type="entry name" value="NLP_P60_dom"/>
</dbReference>
<feature type="domain" description="SH3b" evidence="7">
    <location>
        <begin position="400"/>
        <end position="468"/>
    </location>
</feature>
<evidence type="ECO:0000256" key="5">
    <source>
        <dbReference type="SAM" id="MobiDB-lite"/>
    </source>
</evidence>
<reference evidence="9 10" key="1">
    <citation type="journal article" date="2015" name="Genome Announc.">
        <title>Expanding the biotechnology potential of lactobacilli through comparative genomics of 213 strains and associated genera.</title>
        <authorList>
            <person name="Sun Z."/>
            <person name="Harris H.M."/>
            <person name="McCann A."/>
            <person name="Guo C."/>
            <person name="Argimon S."/>
            <person name="Zhang W."/>
            <person name="Yang X."/>
            <person name="Jeffery I.B."/>
            <person name="Cooney J.C."/>
            <person name="Kagawa T.F."/>
            <person name="Liu W."/>
            <person name="Song Y."/>
            <person name="Salvetti E."/>
            <person name="Wrobel A."/>
            <person name="Rasinkangas P."/>
            <person name="Parkhill J."/>
            <person name="Rea M.C."/>
            <person name="O'Sullivan O."/>
            <person name="Ritari J."/>
            <person name="Douillard F.P."/>
            <person name="Paul Ross R."/>
            <person name="Yang R."/>
            <person name="Briner A.E."/>
            <person name="Felis G.E."/>
            <person name="de Vos W.M."/>
            <person name="Barrangou R."/>
            <person name="Klaenhammer T.R."/>
            <person name="Caufield P.W."/>
            <person name="Cui Y."/>
            <person name="Zhang H."/>
            <person name="O'Toole P.W."/>
        </authorList>
    </citation>
    <scope>NUCLEOTIDE SEQUENCE [LARGE SCALE GENOMIC DNA]</scope>
    <source>
        <strain evidence="9 10">DSM 15946</strain>
    </source>
</reference>
<dbReference type="Gene3D" id="2.30.30.40">
    <property type="entry name" value="SH3 Domains"/>
    <property type="match status" value="2"/>
</dbReference>
<dbReference type="AlphaFoldDB" id="A0A0R1U519"/>
<feature type="chain" id="PRO_5006411508" evidence="6">
    <location>
        <begin position="18"/>
        <end position="615"/>
    </location>
</feature>
<gene>
    <name evidence="9" type="ORF">FC43_GL000271</name>
</gene>
<evidence type="ECO:0000256" key="4">
    <source>
        <dbReference type="ARBA" id="ARBA00022807"/>
    </source>
</evidence>
<keyword evidence="3" id="KW-0378">Hydrolase</keyword>
<organism evidence="9 10">
    <name type="scientific">Limosilactobacillus ingluviei DSM 15946</name>
    <dbReference type="NCBI Taxonomy" id="1423760"/>
    <lineage>
        <taxon>Bacteria</taxon>
        <taxon>Bacillati</taxon>
        <taxon>Bacillota</taxon>
        <taxon>Bacilli</taxon>
        <taxon>Lactobacillales</taxon>
        <taxon>Lactobacillaceae</taxon>
        <taxon>Limosilactobacillus</taxon>
    </lineage>
</organism>
<protein>
    <submittedName>
        <fullName evidence="9">Uncharacterized protein</fullName>
    </submittedName>
</protein>
<comment type="caution">
    <text evidence="9">The sequence shown here is derived from an EMBL/GenBank/DDBJ whole genome shotgun (WGS) entry which is preliminary data.</text>
</comment>
<feature type="region of interest" description="Disordered" evidence="5">
    <location>
        <begin position="83"/>
        <end position="103"/>
    </location>
</feature>
<keyword evidence="2" id="KW-0645">Protease</keyword>
<feature type="compositionally biased region" description="Low complexity" evidence="5">
    <location>
        <begin position="43"/>
        <end position="71"/>
    </location>
</feature>
<dbReference type="PANTHER" id="PTHR47359:SF3">
    <property type="entry name" value="NLP_P60 DOMAIN-CONTAINING PROTEIN-RELATED"/>
    <property type="match status" value="1"/>
</dbReference>
<feature type="compositionally biased region" description="Low complexity" evidence="5">
    <location>
        <begin position="371"/>
        <end position="396"/>
    </location>
</feature>
<dbReference type="SUPFAM" id="SSF54001">
    <property type="entry name" value="Cysteine proteinases"/>
    <property type="match status" value="1"/>
</dbReference>
<feature type="region of interest" description="Disordered" evidence="5">
    <location>
        <begin position="42"/>
        <end position="71"/>
    </location>
</feature>
<dbReference type="PANTHER" id="PTHR47359">
    <property type="entry name" value="PEPTIDOGLYCAN DL-ENDOPEPTIDASE CWLO"/>
    <property type="match status" value="1"/>
</dbReference>
<sequence length="615" mass="65345">MLVAPAILLLGTTTSFADSNQATNQNSQNDISNSAITTTQVGTSTNASTSSAAPSPQVATTTTSSATPATVATPVTSATTVTAAPASAASDSPSLDQPTSVTDATTNPASLPFVSFVSNYYTATQTANATYIYNYFINQGWTSQATAGMLGNMVAESGLKPDQWEIGGGGGYGLVQWTPATAMQNWCNSNGYNYASLAGQCAYIQYQMTHGLQFYPSSYSAMTASQYMHSTQSAYNLAMIFNANFERPAVAYQPARGDYATYWYNYFANGSHQSIGDGTATQPSDSGVFKQSGQFTVTYGYGMNVRSAASTSAPIVASYSNGQSFSYDQKIKADGYLWASYVSYSGPRRYVAIERLSDGFKFGNDSNNFDFQNNSSSTGGTGAPSTGGNTSTQSGSVKQSGQFTITYSAGMNVRSGASTSAAIVGGLGQGQSIYYDEKIQNNGYLWIGYTAYSGARRYIAIKNLTNGQTFGNDSNNFSYPASSGTGAPVDQGSSSTSVSKADQIVNLARQQLGKPYQYGATGPNAFDCSGLVQYVYGQVGISLPRTTYQQENCGYEVSLNNLQAGDLLFWGNRGQAYHVAIYTGNGNMLYAPEPGQNVKEIQMKYWMPSFARRVL</sequence>
<keyword evidence="6" id="KW-0732">Signal</keyword>
<dbReference type="EMBL" id="AZFK01000077">
    <property type="protein sequence ID" value="KRL88337.1"/>
    <property type="molecule type" value="Genomic_DNA"/>
</dbReference>
<evidence type="ECO:0000256" key="3">
    <source>
        <dbReference type="ARBA" id="ARBA00022801"/>
    </source>
</evidence>
<dbReference type="PROSITE" id="PS51935">
    <property type="entry name" value="NLPC_P60"/>
    <property type="match status" value="1"/>
</dbReference>
<dbReference type="GO" id="GO:0006508">
    <property type="term" value="P:proteolysis"/>
    <property type="evidence" value="ECO:0007669"/>
    <property type="project" value="UniProtKB-KW"/>
</dbReference>
<dbReference type="PATRIC" id="fig|1423760.3.peg.290"/>
<dbReference type="InterPro" id="IPR051794">
    <property type="entry name" value="PG_Endopeptidase_C40"/>
</dbReference>
<feature type="region of interest" description="Disordered" evidence="5">
    <location>
        <begin position="371"/>
        <end position="397"/>
    </location>
</feature>
<dbReference type="PROSITE" id="PS51781">
    <property type="entry name" value="SH3B"/>
    <property type="match status" value="1"/>
</dbReference>
<evidence type="ECO:0000259" key="7">
    <source>
        <dbReference type="PROSITE" id="PS51781"/>
    </source>
</evidence>
<evidence type="ECO:0000256" key="6">
    <source>
        <dbReference type="SAM" id="SignalP"/>
    </source>
</evidence>
<dbReference type="InterPro" id="IPR003646">
    <property type="entry name" value="SH3-like_bac-type"/>
</dbReference>
<dbReference type="Gene3D" id="3.90.1720.10">
    <property type="entry name" value="endopeptidase domain like (from Nostoc punctiforme)"/>
    <property type="match status" value="1"/>
</dbReference>
<evidence type="ECO:0000259" key="8">
    <source>
        <dbReference type="PROSITE" id="PS51935"/>
    </source>
</evidence>
<dbReference type="Pfam" id="PF18013">
    <property type="entry name" value="Phage_lysozyme2"/>
    <property type="match status" value="1"/>
</dbReference>
<evidence type="ECO:0000256" key="1">
    <source>
        <dbReference type="ARBA" id="ARBA00007074"/>
    </source>
</evidence>
<comment type="similarity">
    <text evidence="1">Belongs to the peptidase C40 family.</text>
</comment>
<dbReference type="Pfam" id="PF00877">
    <property type="entry name" value="NLPC_P60"/>
    <property type="match status" value="1"/>
</dbReference>
<evidence type="ECO:0000313" key="10">
    <source>
        <dbReference type="Proteomes" id="UP000050816"/>
    </source>
</evidence>
<name>A0A0R1U519_9LACO</name>
<keyword evidence="4" id="KW-0788">Thiol protease</keyword>
<proteinExistence type="inferred from homology"/>
<accession>A0A0R1U519</accession>
<dbReference type="GO" id="GO:0008234">
    <property type="term" value="F:cysteine-type peptidase activity"/>
    <property type="evidence" value="ECO:0007669"/>
    <property type="project" value="UniProtKB-KW"/>
</dbReference>